<reference evidence="4 5" key="1">
    <citation type="journal article" date="2019" name="Sci. Rep.">
        <title>Comparative genomics of chytrid fungi reveal insights into the obligate biotrophic and pathogenic lifestyle of Synchytrium endobioticum.</title>
        <authorList>
            <person name="van de Vossenberg B.T.L.H."/>
            <person name="Warris S."/>
            <person name="Nguyen H.D.T."/>
            <person name="van Gent-Pelzer M.P.E."/>
            <person name="Joly D.L."/>
            <person name="van de Geest H.C."/>
            <person name="Bonants P.J.M."/>
            <person name="Smith D.S."/>
            <person name="Levesque C.A."/>
            <person name="van der Lee T.A.J."/>
        </authorList>
    </citation>
    <scope>NUCLEOTIDE SEQUENCE [LARGE SCALE GENOMIC DNA]</scope>
    <source>
        <strain evidence="4 5">CBS 675.73</strain>
    </source>
</reference>
<evidence type="ECO:0000256" key="2">
    <source>
        <dbReference type="SAM" id="MobiDB-lite"/>
    </source>
</evidence>
<keyword evidence="1" id="KW-0863">Zinc-finger</keyword>
<name>A0A507FBU9_9FUNG</name>
<evidence type="ECO:0000313" key="4">
    <source>
        <dbReference type="EMBL" id="TPX73612.1"/>
    </source>
</evidence>
<feature type="domain" description="C2H2-type" evidence="3">
    <location>
        <begin position="119"/>
        <end position="146"/>
    </location>
</feature>
<dbReference type="AlphaFoldDB" id="A0A507FBU9"/>
<evidence type="ECO:0000256" key="1">
    <source>
        <dbReference type="PROSITE-ProRule" id="PRU00042"/>
    </source>
</evidence>
<dbReference type="Proteomes" id="UP000320333">
    <property type="component" value="Unassembled WGS sequence"/>
</dbReference>
<dbReference type="InterPro" id="IPR036236">
    <property type="entry name" value="Znf_C2H2_sf"/>
</dbReference>
<dbReference type="PROSITE" id="PS50157">
    <property type="entry name" value="ZINC_FINGER_C2H2_2"/>
    <property type="match status" value="1"/>
</dbReference>
<proteinExistence type="predicted"/>
<keyword evidence="1" id="KW-0479">Metal-binding</keyword>
<dbReference type="STRING" id="246404.A0A507FBU9"/>
<dbReference type="InterPro" id="IPR013087">
    <property type="entry name" value="Znf_C2H2_type"/>
</dbReference>
<gene>
    <name evidence="4" type="ORF">CcCBS67573_g05128</name>
</gene>
<dbReference type="Gene3D" id="3.30.160.60">
    <property type="entry name" value="Classic Zinc Finger"/>
    <property type="match status" value="2"/>
</dbReference>
<protein>
    <recommendedName>
        <fullName evidence="3">C2H2-type domain-containing protein</fullName>
    </recommendedName>
</protein>
<feature type="region of interest" description="Disordered" evidence="2">
    <location>
        <begin position="64"/>
        <end position="101"/>
    </location>
</feature>
<keyword evidence="1" id="KW-0862">Zinc</keyword>
<feature type="compositionally biased region" description="Polar residues" evidence="2">
    <location>
        <begin position="64"/>
        <end position="76"/>
    </location>
</feature>
<dbReference type="SUPFAM" id="SSF57667">
    <property type="entry name" value="beta-beta-alpha zinc fingers"/>
    <property type="match status" value="1"/>
</dbReference>
<dbReference type="EMBL" id="QEAP01000175">
    <property type="protein sequence ID" value="TPX73612.1"/>
    <property type="molecule type" value="Genomic_DNA"/>
</dbReference>
<sequence>MSKDGTSNDGDGWLNSATTPQPALADGSGPFGWIQWDGFDSTVFLPLMDPLLLHPVGMGYDSASQSRVFSEQQARNYQIPKPAIEPKPRSSDQPQPQPFRKTLMVSSAEAPVSDPERKYKCLDCGNGFKTSSALRHHSYRHTMERPFICNFEDCRKSYTTNNRL</sequence>
<accession>A0A507FBU9</accession>
<evidence type="ECO:0000259" key="3">
    <source>
        <dbReference type="PROSITE" id="PS50157"/>
    </source>
</evidence>
<evidence type="ECO:0000313" key="5">
    <source>
        <dbReference type="Proteomes" id="UP000320333"/>
    </source>
</evidence>
<dbReference type="OrthoDB" id="6077919at2759"/>
<feature type="compositionally biased region" description="Polar residues" evidence="2">
    <location>
        <begin position="1"/>
        <end position="21"/>
    </location>
</feature>
<dbReference type="PROSITE" id="PS00028">
    <property type="entry name" value="ZINC_FINGER_C2H2_1"/>
    <property type="match status" value="1"/>
</dbReference>
<keyword evidence="5" id="KW-1185">Reference proteome</keyword>
<dbReference type="GO" id="GO:0008270">
    <property type="term" value="F:zinc ion binding"/>
    <property type="evidence" value="ECO:0007669"/>
    <property type="project" value="UniProtKB-KW"/>
</dbReference>
<organism evidence="4 5">
    <name type="scientific">Chytriomyces confervae</name>
    <dbReference type="NCBI Taxonomy" id="246404"/>
    <lineage>
        <taxon>Eukaryota</taxon>
        <taxon>Fungi</taxon>
        <taxon>Fungi incertae sedis</taxon>
        <taxon>Chytridiomycota</taxon>
        <taxon>Chytridiomycota incertae sedis</taxon>
        <taxon>Chytridiomycetes</taxon>
        <taxon>Chytridiales</taxon>
        <taxon>Chytriomycetaceae</taxon>
        <taxon>Chytriomyces</taxon>
    </lineage>
</organism>
<feature type="region of interest" description="Disordered" evidence="2">
    <location>
        <begin position="1"/>
        <end position="24"/>
    </location>
</feature>
<comment type="caution">
    <text evidence="4">The sequence shown here is derived from an EMBL/GenBank/DDBJ whole genome shotgun (WGS) entry which is preliminary data.</text>
</comment>